<dbReference type="InterPro" id="IPR036388">
    <property type="entry name" value="WH-like_DNA-bd_sf"/>
</dbReference>
<evidence type="ECO:0000313" key="7">
    <source>
        <dbReference type="Proteomes" id="UP000281594"/>
    </source>
</evidence>
<accession>A0A0A0NNN2</accession>
<dbReference type="RefSeq" id="WP_020874686.1">
    <property type="nucleotide sequence ID" value="NC_022785.1"/>
</dbReference>
<evidence type="ECO:0000256" key="2">
    <source>
        <dbReference type="ARBA" id="ARBA00023125"/>
    </source>
</evidence>
<dbReference type="KEGG" id="src:M271_49225"/>
<dbReference type="SUPFAM" id="SSF46785">
    <property type="entry name" value="Winged helix' DNA-binding domain"/>
    <property type="match status" value="1"/>
</dbReference>
<organism evidence="6 7">
    <name type="scientific">Streptomyces rapamycinicus (strain ATCC 29253 / DSM 41530 / NRRL 5491 / AYB-994)</name>
    <name type="common">Streptomyces hygroscopicus (strain ATCC 29253)</name>
    <dbReference type="NCBI Taxonomy" id="1343740"/>
    <lineage>
        <taxon>Bacteria</taxon>
        <taxon>Bacillati</taxon>
        <taxon>Actinomycetota</taxon>
        <taxon>Actinomycetes</taxon>
        <taxon>Kitasatosporales</taxon>
        <taxon>Streptomycetaceae</taxon>
        <taxon>Streptomyces</taxon>
        <taxon>Streptomyces violaceusniger group</taxon>
    </lineage>
</organism>
<dbReference type="InterPro" id="IPR014757">
    <property type="entry name" value="Tscrpt_reg_IclR_C"/>
</dbReference>
<feature type="domain" description="HTH iclR-type" evidence="4">
    <location>
        <begin position="23"/>
        <end position="84"/>
    </location>
</feature>
<dbReference type="Proteomes" id="UP000281594">
    <property type="component" value="Unassembled WGS sequence"/>
</dbReference>
<dbReference type="Gene3D" id="3.30.450.40">
    <property type="match status" value="1"/>
</dbReference>
<evidence type="ECO:0008006" key="8">
    <source>
        <dbReference type="Google" id="ProtNLM"/>
    </source>
</evidence>
<dbReference type="PROSITE" id="PS51078">
    <property type="entry name" value="ICLR_ED"/>
    <property type="match status" value="1"/>
</dbReference>
<dbReference type="Gene3D" id="1.10.10.10">
    <property type="entry name" value="Winged helix-like DNA-binding domain superfamily/Winged helix DNA-binding domain"/>
    <property type="match status" value="1"/>
</dbReference>
<dbReference type="GO" id="GO:0045892">
    <property type="term" value="P:negative regulation of DNA-templated transcription"/>
    <property type="evidence" value="ECO:0007669"/>
    <property type="project" value="TreeGrafter"/>
</dbReference>
<dbReference type="STRING" id="1343740.M271_49225"/>
<dbReference type="InterPro" id="IPR005471">
    <property type="entry name" value="Tscrpt_reg_IclR_N"/>
</dbReference>
<dbReference type="AlphaFoldDB" id="A0A0A0NNN2"/>
<keyword evidence="1" id="KW-0805">Transcription regulation</keyword>
<name>A0A0A0NNN2_STRRN</name>
<protein>
    <recommendedName>
        <fullName evidence="8">Transcriptional regulator</fullName>
    </recommendedName>
</protein>
<dbReference type="GO" id="GO:0003700">
    <property type="term" value="F:DNA-binding transcription factor activity"/>
    <property type="evidence" value="ECO:0007669"/>
    <property type="project" value="TreeGrafter"/>
</dbReference>
<evidence type="ECO:0000259" key="5">
    <source>
        <dbReference type="PROSITE" id="PS51078"/>
    </source>
</evidence>
<dbReference type="Pfam" id="PF01614">
    <property type="entry name" value="IclR_C"/>
    <property type="match status" value="1"/>
</dbReference>
<dbReference type="eggNOG" id="COG1414">
    <property type="taxonomic scope" value="Bacteria"/>
</dbReference>
<evidence type="ECO:0000256" key="1">
    <source>
        <dbReference type="ARBA" id="ARBA00023015"/>
    </source>
</evidence>
<keyword evidence="2" id="KW-0238">DNA-binding</keyword>
<sequence>MSKSTRPSDAAAARADRGDQADIQAVSRVSQILSLFEPATPEVTAVEVAERLGLNRTTAYRYCTSLVAAGLLERNAEGSYVPGGLLLQLGAFAIGHRSVINLAPRHMRALARATQTTVVLSLWGLTGPVVSRVEENISAVVVVSVRVGSHLPLDSAQSKVFLAYHADQLSMERLMANLSGQAREELRAGVERVRTVGHCSAMSTPGVVAVGAPVFDEDGICATIAIVGPDNTLSMSDDAPELSVVVDTARALTHELGGHYRPDDLGRRAV</sequence>
<dbReference type="PANTHER" id="PTHR30136">
    <property type="entry name" value="HELIX-TURN-HELIX TRANSCRIPTIONAL REGULATOR, ICLR FAMILY"/>
    <property type="match status" value="1"/>
</dbReference>
<comment type="caution">
    <text evidence="6">The sequence shown here is derived from an EMBL/GenBank/DDBJ whole genome shotgun (WGS) entry which is preliminary data.</text>
</comment>
<gene>
    <name evidence="6" type="ORF">D3C57_145555</name>
</gene>
<dbReference type="InterPro" id="IPR029016">
    <property type="entry name" value="GAF-like_dom_sf"/>
</dbReference>
<dbReference type="EMBL" id="QYCY01000004">
    <property type="protein sequence ID" value="RLV71956.1"/>
    <property type="molecule type" value="Genomic_DNA"/>
</dbReference>
<dbReference type="SUPFAM" id="SSF55781">
    <property type="entry name" value="GAF domain-like"/>
    <property type="match status" value="1"/>
</dbReference>
<feature type="domain" description="IclR-ED" evidence="5">
    <location>
        <begin position="85"/>
        <end position="258"/>
    </location>
</feature>
<evidence type="ECO:0000313" key="6">
    <source>
        <dbReference type="EMBL" id="RLV71956.1"/>
    </source>
</evidence>
<dbReference type="PANTHER" id="PTHR30136:SF8">
    <property type="entry name" value="TRANSCRIPTIONAL REGULATORY PROTEIN"/>
    <property type="match status" value="1"/>
</dbReference>
<dbReference type="HOGENOM" id="CLU_062618_4_4_11"/>
<reference evidence="6 7" key="1">
    <citation type="journal article" date="2018" name="J. Biol. Chem.">
        <title>Discovery of the actinoplanic acid pathway in Streptomyces rapamycinicus reveals a genetically conserved synergism with rapamycin.</title>
        <authorList>
            <person name="Mrak P."/>
            <person name="Krastel P."/>
            <person name="Pivk Lukancic P."/>
            <person name="Tao J."/>
            <person name="Pistorius D."/>
            <person name="Moore C.M."/>
        </authorList>
    </citation>
    <scope>NUCLEOTIDE SEQUENCE [LARGE SCALE GENOMIC DNA]</scope>
    <source>
        <strain evidence="6 7">NRRL 5491</strain>
    </source>
</reference>
<evidence type="ECO:0000256" key="3">
    <source>
        <dbReference type="ARBA" id="ARBA00023163"/>
    </source>
</evidence>
<dbReference type="PROSITE" id="PS51077">
    <property type="entry name" value="HTH_ICLR"/>
    <property type="match status" value="1"/>
</dbReference>
<proteinExistence type="predicted"/>
<dbReference type="Pfam" id="PF09339">
    <property type="entry name" value="HTH_IclR"/>
    <property type="match status" value="1"/>
</dbReference>
<dbReference type="GO" id="GO:0003677">
    <property type="term" value="F:DNA binding"/>
    <property type="evidence" value="ECO:0007669"/>
    <property type="project" value="UniProtKB-KW"/>
</dbReference>
<dbReference type="InterPro" id="IPR050707">
    <property type="entry name" value="HTH_MetabolicPath_Reg"/>
</dbReference>
<dbReference type="InterPro" id="IPR036390">
    <property type="entry name" value="WH_DNA-bd_sf"/>
</dbReference>
<dbReference type="SMART" id="SM00346">
    <property type="entry name" value="HTH_ICLR"/>
    <property type="match status" value="1"/>
</dbReference>
<evidence type="ECO:0000259" key="4">
    <source>
        <dbReference type="PROSITE" id="PS51077"/>
    </source>
</evidence>
<keyword evidence="3" id="KW-0804">Transcription</keyword>